<evidence type="ECO:0000313" key="4">
    <source>
        <dbReference type="Proteomes" id="UP000190080"/>
    </source>
</evidence>
<feature type="region of interest" description="Disordered" evidence="2">
    <location>
        <begin position="51"/>
        <end position="73"/>
    </location>
</feature>
<sequence>MSKIISVFERFNIIEKANSEENSYSNTDDNTIEQVDKIDNIEDIENVEDIEEENGEVEQQYPNVNNDETKDEPKRKLTVEEIYSLYNLGNSPVNTIFMVGNFINALPESLPHEVRKKSLISIINSSNTDLKELLSDGKKRLEALHKYSDEYYKSITDTIQEYNKKIAELKKLIDSYDEKIKANESLLKEQNNTIDYETEKINNIINFFNSGD</sequence>
<evidence type="ECO:0000256" key="1">
    <source>
        <dbReference type="SAM" id="Coils"/>
    </source>
</evidence>
<feature type="coiled-coil region" evidence="1">
    <location>
        <begin position="152"/>
        <end position="193"/>
    </location>
</feature>
<reference evidence="3 4" key="1">
    <citation type="submission" date="2017-03" db="EMBL/GenBank/DDBJ databases">
        <title>Genome sequence of Clostridium oryzae DSM 28571.</title>
        <authorList>
            <person name="Poehlein A."/>
            <person name="Daniel R."/>
        </authorList>
    </citation>
    <scope>NUCLEOTIDE SEQUENCE [LARGE SCALE GENOMIC DNA]</scope>
    <source>
        <strain evidence="3 4">DSM 28571</strain>
    </source>
</reference>
<dbReference type="OrthoDB" id="1910992at2"/>
<keyword evidence="4" id="KW-1185">Reference proteome</keyword>
<dbReference type="STRING" id="1450648.CLORY_08530"/>
<evidence type="ECO:0000313" key="3">
    <source>
        <dbReference type="EMBL" id="OPJ63981.1"/>
    </source>
</evidence>
<accession>A0A1V4IVC4</accession>
<evidence type="ECO:0000256" key="2">
    <source>
        <dbReference type="SAM" id="MobiDB-lite"/>
    </source>
</evidence>
<name>A0A1V4IVC4_9CLOT</name>
<protein>
    <submittedName>
        <fullName evidence="3">Uncharacterized protein</fullName>
    </submittedName>
</protein>
<gene>
    <name evidence="3" type="ORF">CLORY_08530</name>
</gene>
<proteinExistence type="predicted"/>
<dbReference type="Proteomes" id="UP000190080">
    <property type="component" value="Unassembled WGS sequence"/>
</dbReference>
<comment type="caution">
    <text evidence="3">The sequence shown here is derived from an EMBL/GenBank/DDBJ whole genome shotgun (WGS) entry which is preliminary data.</text>
</comment>
<keyword evidence="1" id="KW-0175">Coiled coil</keyword>
<dbReference type="EMBL" id="MZGV01000006">
    <property type="protein sequence ID" value="OPJ63981.1"/>
    <property type="molecule type" value="Genomic_DNA"/>
</dbReference>
<dbReference type="RefSeq" id="WP_079422290.1">
    <property type="nucleotide sequence ID" value="NZ_MZGV01000006.1"/>
</dbReference>
<organism evidence="3 4">
    <name type="scientific">Clostridium oryzae</name>
    <dbReference type="NCBI Taxonomy" id="1450648"/>
    <lineage>
        <taxon>Bacteria</taxon>
        <taxon>Bacillati</taxon>
        <taxon>Bacillota</taxon>
        <taxon>Clostridia</taxon>
        <taxon>Eubacteriales</taxon>
        <taxon>Clostridiaceae</taxon>
        <taxon>Clostridium</taxon>
    </lineage>
</organism>
<dbReference type="AlphaFoldDB" id="A0A1V4IVC4"/>